<accession>A0A2G9U0C1</accession>
<evidence type="ECO:0008006" key="3">
    <source>
        <dbReference type="Google" id="ProtNLM"/>
    </source>
</evidence>
<gene>
    <name evidence="1" type="ORF">TELCIR_14730</name>
</gene>
<proteinExistence type="predicted"/>
<dbReference type="EMBL" id="KZ350651">
    <property type="protein sequence ID" value="PIO63663.1"/>
    <property type="molecule type" value="Genomic_DNA"/>
</dbReference>
<dbReference type="SUPFAM" id="SSF55797">
    <property type="entry name" value="PR-1-like"/>
    <property type="match status" value="1"/>
</dbReference>
<dbReference type="PROSITE" id="PS01010">
    <property type="entry name" value="CRISP_2"/>
    <property type="match status" value="1"/>
</dbReference>
<sequence length="63" mass="6689">MAWAHTTQLGCGVKNCGANYVVVCRYSPPGNIVGQNIYNVGPTCSQCRGGCTSDWLHRGLCLG</sequence>
<dbReference type="InterPro" id="IPR035940">
    <property type="entry name" value="CAP_sf"/>
</dbReference>
<organism evidence="1 2">
    <name type="scientific">Teladorsagia circumcincta</name>
    <name type="common">Brown stomach worm</name>
    <name type="synonym">Ostertagia circumcincta</name>
    <dbReference type="NCBI Taxonomy" id="45464"/>
    <lineage>
        <taxon>Eukaryota</taxon>
        <taxon>Metazoa</taxon>
        <taxon>Ecdysozoa</taxon>
        <taxon>Nematoda</taxon>
        <taxon>Chromadorea</taxon>
        <taxon>Rhabditida</taxon>
        <taxon>Rhabditina</taxon>
        <taxon>Rhabditomorpha</taxon>
        <taxon>Strongyloidea</taxon>
        <taxon>Trichostrongylidae</taxon>
        <taxon>Teladorsagia</taxon>
    </lineage>
</organism>
<name>A0A2G9U0C1_TELCI</name>
<evidence type="ECO:0000313" key="2">
    <source>
        <dbReference type="Proteomes" id="UP000230423"/>
    </source>
</evidence>
<dbReference type="InterPro" id="IPR018244">
    <property type="entry name" value="Allrgn_V5/Tpx1_CS"/>
</dbReference>
<dbReference type="Gene3D" id="3.40.33.10">
    <property type="entry name" value="CAP"/>
    <property type="match status" value="1"/>
</dbReference>
<dbReference type="GO" id="GO:0005576">
    <property type="term" value="C:extracellular region"/>
    <property type="evidence" value="ECO:0007669"/>
    <property type="project" value="InterPro"/>
</dbReference>
<reference evidence="1 2" key="1">
    <citation type="submission" date="2015-09" db="EMBL/GenBank/DDBJ databases">
        <title>Draft genome of the parasitic nematode Teladorsagia circumcincta isolate WARC Sus (inbred).</title>
        <authorList>
            <person name="Mitreva M."/>
        </authorList>
    </citation>
    <scope>NUCLEOTIDE SEQUENCE [LARGE SCALE GENOMIC DNA]</scope>
    <source>
        <strain evidence="1 2">S</strain>
    </source>
</reference>
<dbReference type="OrthoDB" id="5874910at2759"/>
<keyword evidence="2" id="KW-1185">Reference proteome</keyword>
<dbReference type="Proteomes" id="UP000230423">
    <property type="component" value="Unassembled WGS sequence"/>
</dbReference>
<protein>
    <recommendedName>
        <fullName evidence="3">SCP domain-containing protein</fullName>
    </recommendedName>
</protein>
<dbReference type="AlphaFoldDB" id="A0A2G9U0C1"/>
<evidence type="ECO:0000313" key="1">
    <source>
        <dbReference type="EMBL" id="PIO63663.1"/>
    </source>
</evidence>